<sequence>MIPTNTDERIRHDKTLRIRLYFMLMMAVVYIGLGLFLILVPEGIFRAPKAYRIGAGALLVVFGLVRFVRIIRQNKRTRHDSY</sequence>
<protein>
    <submittedName>
        <fullName evidence="1">Uncharacterized protein</fullName>
    </submittedName>
</protein>
<evidence type="ECO:0000313" key="2">
    <source>
        <dbReference type="Proteomes" id="UP000326380"/>
    </source>
</evidence>
<dbReference type="RefSeq" id="WP_151079725.1">
    <property type="nucleotide sequence ID" value="NZ_CP047647.1"/>
</dbReference>
<evidence type="ECO:0000313" key="1">
    <source>
        <dbReference type="EMBL" id="KAA9331547.1"/>
    </source>
</evidence>
<proteinExistence type="predicted"/>
<reference evidence="1 2" key="1">
    <citation type="submission" date="2019-09" db="EMBL/GenBank/DDBJ databases">
        <title>Genome sequence of Hymenobacter sp. M3.</title>
        <authorList>
            <person name="Srinivasan S."/>
        </authorList>
    </citation>
    <scope>NUCLEOTIDE SEQUENCE [LARGE SCALE GENOMIC DNA]</scope>
    <source>
        <strain evidence="1 2">M3</strain>
    </source>
</reference>
<dbReference type="Proteomes" id="UP000326380">
    <property type="component" value="Unassembled WGS sequence"/>
</dbReference>
<name>A0A7L4ZZK1_9BACT</name>
<comment type="caution">
    <text evidence="1">The sequence shown here is derived from an EMBL/GenBank/DDBJ whole genome shotgun (WGS) entry which is preliminary data.</text>
</comment>
<keyword evidence="2" id="KW-1185">Reference proteome</keyword>
<dbReference type="EMBL" id="VTWU01000005">
    <property type="protein sequence ID" value="KAA9331547.1"/>
    <property type="molecule type" value="Genomic_DNA"/>
</dbReference>
<accession>A0A7L4ZZK1</accession>
<dbReference type="AlphaFoldDB" id="A0A7L4ZZK1"/>
<gene>
    <name evidence="1" type="ORF">F0P96_15015</name>
</gene>
<organism evidence="1 2">
    <name type="scientific">Hymenobacter busanensis</name>
    <dbReference type="NCBI Taxonomy" id="2607656"/>
    <lineage>
        <taxon>Bacteria</taxon>
        <taxon>Pseudomonadati</taxon>
        <taxon>Bacteroidota</taxon>
        <taxon>Cytophagia</taxon>
        <taxon>Cytophagales</taxon>
        <taxon>Hymenobacteraceae</taxon>
        <taxon>Hymenobacter</taxon>
    </lineage>
</organism>